<evidence type="ECO:0000313" key="2">
    <source>
        <dbReference type="EMBL" id="KEI69711.1"/>
    </source>
</evidence>
<keyword evidence="1" id="KW-1133">Transmembrane helix</keyword>
<dbReference type="EMBL" id="JOJP01000001">
    <property type="protein sequence ID" value="KEI69711.1"/>
    <property type="molecule type" value="Genomic_DNA"/>
</dbReference>
<keyword evidence="1" id="KW-0472">Membrane</keyword>
<proteinExistence type="predicted"/>
<dbReference type="AlphaFoldDB" id="A0A081K6D5"/>
<dbReference type="Proteomes" id="UP000027997">
    <property type="component" value="Unassembled WGS sequence"/>
</dbReference>
<keyword evidence="1" id="KW-0812">Transmembrane</keyword>
<gene>
    <name evidence="2" type="ORF">GV64_02200</name>
</gene>
<keyword evidence="3" id="KW-1185">Reference proteome</keyword>
<reference evidence="2 3" key="1">
    <citation type="submission" date="2014-06" db="EMBL/GenBank/DDBJ databases">
        <title>Whole Genome Sequences of Three Symbiotic Endozoicomonas Bacteria.</title>
        <authorList>
            <person name="Neave M.J."/>
            <person name="Apprill A."/>
            <person name="Voolstra C.R."/>
        </authorList>
    </citation>
    <scope>NUCLEOTIDE SEQUENCE [LARGE SCALE GENOMIC DNA]</scope>
    <source>
        <strain evidence="2 3">DSM 22380</strain>
    </source>
</reference>
<comment type="caution">
    <text evidence="2">The sequence shown here is derived from an EMBL/GenBank/DDBJ whole genome shotgun (WGS) entry which is preliminary data.</text>
</comment>
<feature type="transmembrane region" description="Helical" evidence="1">
    <location>
        <begin position="86"/>
        <end position="113"/>
    </location>
</feature>
<sequence>MPLRGQLKIQDIHDSQGGAMKLKPCPCCRSKAMFADLIVGKASKKRVRMWQVSCSGCGLSTELDEDKAYTATRWNLRQEYADLKMWVTLLAALLPASIIISLLLGNLMGISLIS</sequence>
<name>A0A081K6D5_9GAMM</name>
<evidence type="ECO:0000313" key="3">
    <source>
        <dbReference type="Proteomes" id="UP000027997"/>
    </source>
</evidence>
<evidence type="ECO:0000256" key="1">
    <source>
        <dbReference type="SAM" id="Phobius"/>
    </source>
</evidence>
<accession>A0A081K6D5</accession>
<protein>
    <submittedName>
        <fullName evidence="2">Uncharacterized protein</fullName>
    </submittedName>
</protein>
<organism evidence="2 3">
    <name type="scientific">Endozoicomonas elysicola</name>
    <dbReference type="NCBI Taxonomy" id="305900"/>
    <lineage>
        <taxon>Bacteria</taxon>
        <taxon>Pseudomonadati</taxon>
        <taxon>Pseudomonadota</taxon>
        <taxon>Gammaproteobacteria</taxon>
        <taxon>Oceanospirillales</taxon>
        <taxon>Endozoicomonadaceae</taxon>
        <taxon>Endozoicomonas</taxon>
    </lineage>
</organism>